<feature type="region of interest" description="Disordered" evidence="3">
    <location>
        <begin position="192"/>
        <end position="237"/>
    </location>
</feature>
<evidence type="ECO:0000259" key="4">
    <source>
        <dbReference type="PROSITE" id="PS50835"/>
    </source>
</evidence>
<keyword evidence="1 2" id="KW-0193">Cuticle</keyword>
<evidence type="ECO:0000256" key="1">
    <source>
        <dbReference type="ARBA" id="ARBA00022460"/>
    </source>
</evidence>
<sequence>MQVSERQTQANGVVAAEHVVGVSGGRAELPCHLHTSAPNDRAILALWYVQGRRLPVYSYDARGPKGLFQPDEVLEGRGKFDTTSNPARLLLDPVATSDQGLYTCRVDFLHSPTQNTVANLTVIEPPRNLTITNEAGMRVRHKIGPINEGSPLSLSCYVTGVACVGGNPFDPYAPLYTPAFYTPAYGPSYHPPPPPPIYKPKPANEPTYTPIYTPKSDSKPDYKPEYKPPSYRPKLDYKPTPSYKPKIDYKPDYTPAPSYKPEVTYKPVLHYKPEVEYDEDPKPYAFDYGVKDDYTGAHYGHKEKSDGQEVKGSYSVALPDGRIQTVKYKANHEQGFQAEVSYEGDPIYP</sequence>
<dbReference type="InterPro" id="IPR007110">
    <property type="entry name" value="Ig-like_dom"/>
</dbReference>
<dbReference type="PANTHER" id="PTHR23278:SF19">
    <property type="entry name" value="OBSCURIN"/>
    <property type="match status" value="1"/>
</dbReference>
<dbReference type="InterPro" id="IPR036179">
    <property type="entry name" value="Ig-like_dom_sf"/>
</dbReference>
<evidence type="ECO:0000313" key="6">
    <source>
        <dbReference type="Proteomes" id="UP001487740"/>
    </source>
</evidence>
<dbReference type="SUPFAM" id="SSF48726">
    <property type="entry name" value="Immunoglobulin"/>
    <property type="match status" value="1"/>
</dbReference>
<name>A0AAW0TDC4_SCYPA</name>
<dbReference type="PANTHER" id="PTHR23278">
    <property type="entry name" value="SIDESTEP PROTEIN"/>
    <property type="match status" value="1"/>
</dbReference>
<dbReference type="Pfam" id="PF07686">
    <property type="entry name" value="V-set"/>
    <property type="match status" value="1"/>
</dbReference>
<dbReference type="AlphaFoldDB" id="A0AAW0TDC4"/>
<reference evidence="5 6" key="1">
    <citation type="submission" date="2023-03" db="EMBL/GenBank/DDBJ databases">
        <title>High-quality genome of Scylla paramamosain provides insights in environmental adaptation.</title>
        <authorList>
            <person name="Zhang L."/>
        </authorList>
    </citation>
    <scope>NUCLEOTIDE SEQUENCE [LARGE SCALE GENOMIC DNA]</scope>
    <source>
        <strain evidence="5">LZ_2023a</strain>
        <tissue evidence="5">Muscle</tissue>
    </source>
</reference>
<proteinExistence type="predicted"/>
<dbReference type="PROSITE" id="PS50835">
    <property type="entry name" value="IG_LIKE"/>
    <property type="match status" value="1"/>
</dbReference>
<dbReference type="Gene3D" id="2.60.40.10">
    <property type="entry name" value="Immunoglobulins"/>
    <property type="match status" value="1"/>
</dbReference>
<feature type="compositionally biased region" description="Basic and acidic residues" evidence="3">
    <location>
        <begin position="216"/>
        <end position="226"/>
    </location>
</feature>
<comment type="caution">
    <text evidence="5">The sequence shown here is derived from an EMBL/GenBank/DDBJ whole genome shotgun (WGS) entry which is preliminary data.</text>
</comment>
<dbReference type="Pfam" id="PF00379">
    <property type="entry name" value="Chitin_bind_4"/>
    <property type="match status" value="1"/>
</dbReference>
<dbReference type="Proteomes" id="UP001487740">
    <property type="component" value="Unassembled WGS sequence"/>
</dbReference>
<keyword evidence="6" id="KW-1185">Reference proteome</keyword>
<evidence type="ECO:0000313" key="5">
    <source>
        <dbReference type="EMBL" id="KAK8384472.1"/>
    </source>
</evidence>
<dbReference type="PROSITE" id="PS51155">
    <property type="entry name" value="CHIT_BIND_RR_2"/>
    <property type="match status" value="1"/>
</dbReference>
<organism evidence="5 6">
    <name type="scientific">Scylla paramamosain</name>
    <name type="common">Mud crab</name>
    <dbReference type="NCBI Taxonomy" id="85552"/>
    <lineage>
        <taxon>Eukaryota</taxon>
        <taxon>Metazoa</taxon>
        <taxon>Ecdysozoa</taxon>
        <taxon>Arthropoda</taxon>
        <taxon>Crustacea</taxon>
        <taxon>Multicrustacea</taxon>
        <taxon>Malacostraca</taxon>
        <taxon>Eumalacostraca</taxon>
        <taxon>Eucarida</taxon>
        <taxon>Decapoda</taxon>
        <taxon>Pleocyemata</taxon>
        <taxon>Brachyura</taxon>
        <taxon>Eubrachyura</taxon>
        <taxon>Portunoidea</taxon>
        <taxon>Portunidae</taxon>
        <taxon>Portuninae</taxon>
        <taxon>Scylla</taxon>
    </lineage>
</organism>
<dbReference type="InterPro" id="IPR013783">
    <property type="entry name" value="Ig-like_fold"/>
</dbReference>
<dbReference type="InterPro" id="IPR000618">
    <property type="entry name" value="Insect_cuticle"/>
</dbReference>
<gene>
    <name evidence="5" type="ORF">O3P69_009347</name>
</gene>
<evidence type="ECO:0000256" key="3">
    <source>
        <dbReference type="SAM" id="MobiDB-lite"/>
    </source>
</evidence>
<dbReference type="PROSITE" id="PS00233">
    <property type="entry name" value="CHIT_BIND_RR_1"/>
    <property type="match status" value="1"/>
</dbReference>
<dbReference type="InterPro" id="IPR013106">
    <property type="entry name" value="Ig_V-set"/>
</dbReference>
<protein>
    <recommendedName>
        <fullName evidence="4">Ig-like domain-containing protein</fullName>
    </recommendedName>
</protein>
<dbReference type="EMBL" id="JARAKH010000035">
    <property type="protein sequence ID" value="KAK8384472.1"/>
    <property type="molecule type" value="Genomic_DNA"/>
</dbReference>
<accession>A0AAW0TDC4</accession>
<dbReference type="SMART" id="SM00409">
    <property type="entry name" value="IG"/>
    <property type="match status" value="1"/>
</dbReference>
<evidence type="ECO:0000256" key="2">
    <source>
        <dbReference type="PROSITE-ProRule" id="PRU00497"/>
    </source>
</evidence>
<dbReference type="GO" id="GO:0042302">
    <property type="term" value="F:structural constituent of cuticle"/>
    <property type="evidence" value="ECO:0007669"/>
    <property type="project" value="UniProtKB-UniRule"/>
</dbReference>
<dbReference type="InterPro" id="IPR031311">
    <property type="entry name" value="CHIT_BIND_RR_consensus"/>
</dbReference>
<feature type="domain" description="Ig-like" evidence="4">
    <location>
        <begin position="24"/>
        <end position="121"/>
    </location>
</feature>
<dbReference type="InterPro" id="IPR003599">
    <property type="entry name" value="Ig_sub"/>
</dbReference>